<dbReference type="AlphaFoldDB" id="A0A0B7HX52"/>
<name>A0A0B7HX52_9FLAO</name>
<evidence type="ECO:0000313" key="1">
    <source>
        <dbReference type="EMBL" id="CEN43980.1"/>
    </source>
</evidence>
<gene>
    <name evidence="1" type="ORF">CCAND38_150017</name>
</gene>
<organism evidence="1 2">
    <name type="scientific">Capnocytophaga canis</name>
    <dbReference type="NCBI Taxonomy" id="1848903"/>
    <lineage>
        <taxon>Bacteria</taxon>
        <taxon>Pseudomonadati</taxon>
        <taxon>Bacteroidota</taxon>
        <taxon>Flavobacteriia</taxon>
        <taxon>Flavobacteriales</taxon>
        <taxon>Flavobacteriaceae</taxon>
        <taxon>Capnocytophaga</taxon>
    </lineage>
</organism>
<sequence length="58" mass="6934">MMVQGVIPSTPINEHDVFEALKECGFQYKLVSFEHITDDKEVILYGYRWMLWKKEINL</sequence>
<dbReference type="RefSeq" id="WP_156129749.1">
    <property type="nucleotide sequence ID" value="NZ_CDOI01000057.1"/>
</dbReference>
<dbReference type="Proteomes" id="UP000045051">
    <property type="component" value="Unassembled WGS sequence"/>
</dbReference>
<evidence type="ECO:0000313" key="2">
    <source>
        <dbReference type="Proteomes" id="UP000045051"/>
    </source>
</evidence>
<dbReference type="EMBL" id="CDOI01000057">
    <property type="protein sequence ID" value="CEN43980.1"/>
    <property type="molecule type" value="Genomic_DNA"/>
</dbReference>
<accession>A0A0B7HX52</accession>
<protein>
    <submittedName>
        <fullName evidence="1">Uncharacterized protein</fullName>
    </submittedName>
</protein>
<keyword evidence="2" id="KW-1185">Reference proteome</keyword>
<reference evidence="1 2" key="1">
    <citation type="submission" date="2015-01" db="EMBL/GenBank/DDBJ databases">
        <authorList>
            <person name="Xiang T."/>
            <person name="Song Y."/>
            <person name="Huang L."/>
            <person name="Wang B."/>
            <person name="Wu P."/>
        </authorList>
    </citation>
    <scope>NUCLEOTIDE SEQUENCE [LARGE SCALE GENOMIC DNA]</scope>
    <source>
        <strain evidence="1 2">CcD38</strain>
    </source>
</reference>
<proteinExistence type="predicted"/>